<gene>
    <name evidence="1" type="ORF">DN412_37410</name>
</gene>
<protein>
    <submittedName>
        <fullName evidence="1">Uncharacterized protein</fullName>
    </submittedName>
</protein>
<evidence type="ECO:0000313" key="1">
    <source>
        <dbReference type="EMBL" id="RDK05373.1"/>
    </source>
</evidence>
<dbReference type="RefSeq" id="WP_133303142.1">
    <property type="nucleotide sequence ID" value="NZ_QKWJ01000100.1"/>
</dbReference>
<dbReference type="Proteomes" id="UP000255165">
    <property type="component" value="Unassembled WGS sequence"/>
</dbReference>
<dbReference type="AlphaFoldDB" id="A0A370NIG6"/>
<reference evidence="2" key="1">
    <citation type="submission" date="2018-06" db="EMBL/GenBank/DDBJ databases">
        <authorList>
            <person name="Feng T."/>
            <person name="Jeon C.O."/>
        </authorList>
    </citation>
    <scope>NUCLEOTIDE SEQUENCE [LARGE SCALE GENOMIC DNA]</scope>
    <source>
        <strain evidence="2">S23</strain>
    </source>
</reference>
<keyword evidence="2" id="KW-1185">Reference proteome</keyword>
<sequence>MTSWRVEIRHNNSGKTTEIDLVDTVGFDNDWKAVDEFALTPNAGKFTNQTQRVVPVVQPSWILLNFDIDNPPADKRGIGRVDDNSSPATFPEGDITWRIVQEL</sequence>
<organism evidence="1 2">
    <name type="scientific">Cupriavidus lacunae</name>
    <dbReference type="NCBI Taxonomy" id="2666307"/>
    <lineage>
        <taxon>Bacteria</taxon>
        <taxon>Pseudomonadati</taxon>
        <taxon>Pseudomonadota</taxon>
        <taxon>Betaproteobacteria</taxon>
        <taxon>Burkholderiales</taxon>
        <taxon>Burkholderiaceae</taxon>
        <taxon>Cupriavidus</taxon>
    </lineage>
</organism>
<proteinExistence type="predicted"/>
<name>A0A370NIG6_9BURK</name>
<evidence type="ECO:0000313" key="2">
    <source>
        <dbReference type="Proteomes" id="UP000255165"/>
    </source>
</evidence>
<accession>A0A370NIG6</accession>
<dbReference type="EMBL" id="QKWJ01000100">
    <property type="protein sequence ID" value="RDK05373.1"/>
    <property type="molecule type" value="Genomic_DNA"/>
</dbReference>
<comment type="caution">
    <text evidence="1">The sequence shown here is derived from an EMBL/GenBank/DDBJ whole genome shotgun (WGS) entry which is preliminary data.</text>
</comment>